<feature type="compositionally biased region" description="Low complexity" evidence="1">
    <location>
        <begin position="157"/>
        <end position="166"/>
    </location>
</feature>
<feature type="region of interest" description="Disordered" evidence="1">
    <location>
        <begin position="568"/>
        <end position="616"/>
    </location>
</feature>
<dbReference type="AlphaFoldDB" id="A0A0B1P7A0"/>
<feature type="region of interest" description="Disordered" evidence="1">
    <location>
        <begin position="302"/>
        <end position="490"/>
    </location>
</feature>
<evidence type="ECO:0000313" key="2">
    <source>
        <dbReference type="EMBL" id="KHJ32554.1"/>
    </source>
</evidence>
<feature type="compositionally biased region" description="Basic and acidic residues" evidence="1">
    <location>
        <begin position="377"/>
        <end position="395"/>
    </location>
</feature>
<feature type="compositionally biased region" description="Basic and acidic residues" evidence="1">
    <location>
        <begin position="15"/>
        <end position="24"/>
    </location>
</feature>
<comment type="caution">
    <text evidence="2">The sequence shown here is derived from an EMBL/GenBank/DDBJ whole genome shotgun (WGS) entry which is preliminary data.</text>
</comment>
<evidence type="ECO:0000256" key="1">
    <source>
        <dbReference type="SAM" id="MobiDB-lite"/>
    </source>
</evidence>
<feature type="compositionally biased region" description="Polar residues" evidence="1">
    <location>
        <begin position="167"/>
        <end position="180"/>
    </location>
</feature>
<feature type="compositionally biased region" description="Polar residues" evidence="1">
    <location>
        <begin position="481"/>
        <end position="490"/>
    </location>
</feature>
<feature type="region of interest" description="Disordered" evidence="1">
    <location>
        <begin position="157"/>
        <end position="269"/>
    </location>
</feature>
<keyword evidence="3" id="KW-1185">Reference proteome</keyword>
<reference evidence="2 3" key="1">
    <citation type="journal article" date="2014" name="BMC Genomics">
        <title>Adaptive genomic structural variation in the grape powdery mildew pathogen, Erysiphe necator.</title>
        <authorList>
            <person name="Jones L."/>
            <person name="Riaz S."/>
            <person name="Morales-Cruz A."/>
            <person name="Amrine K.C."/>
            <person name="McGuire B."/>
            <person name="Gubler W.D."/>
            <person name="Walker M.A."/>
            <person name="Cantu D."/>
        </authorList>
    </citation>
    <scope>NUCLEOTIDE SEQUENCE [LARGE SCALE GENOMIC DNA]</scope>
    <source>
        <strain evidence="3">c</strain>
    </source>
</reference>
<dbReference type="Proteomes" id="UP000030854">
    <property type="component" value="Unassembled WGS sequence"/>
</dbReference>
<feature type="compositionally biased region" description="Polar residues" evidence="1">
    <location>
        <begin position="568"/>
        <end position="581"/>
    </location>
</feature>
<evidence type="ECO:0000313" key="3">
    <source>
        <dbReference type="Proteomes" id="UP000030854"/>
    </source>
</evidence>
<gene>
    <name evidence="2" type="ORF">EV44_g4805</name>
</gene>
<dbReference type="HOGENOM" id="CLU_443585_0_0_1"/>
<accession>A0A0B1P7A0</accession>
<feature type="compositionally biased region" description="Polar residues" evidence="1">
    <location>
        <begin position="189"/>
        <end position="206"/>
    </location>
</feature>
<name>A0A0B1P7A0_UNCNE</name>
<proteinExistence type="predicted"/>
<organism evidence="2 3">
    <name type="scientific">Uncinula necator</name>
    <name type="common">Grape powdery mildew</name>
    <dbReference type="NCBI Taxonomy" id="52586"/>
    <lineage>
        <taxon>Eukaryota</taxon>
        <taxon>Fungi</taxon>
        <taxon>Dikarya</taxon>
        <taxon>Ascomycota</taxon>
        <taxon>Pezizomycotina</taxon>
        <taxon>Leotiomycetes</taxon>
        <taxon>Erysiphales</taxon>
        <taxon>Erysiphaceae</taxon>
        <taxon>Erysiphe</taxon>
    </lineage>
</organism>
<feature type="compositionally biased region" description="Basic and acidic residues" evidence="1">
    <location>
        <begin position="305"/>
        <end position="317"/>
    </location>
</feature>
<feature type="region of interest" description="Disordered" evidence="1">
    <location>
        <begin position="15"/>
        <end position="38"/>
    </location>
</feature>
<dbReference type="OMA" id="SHKSEPK"/>
<feature type="compositionally biased region" description="Polar residues" evidence="1">
    <location>
        <begin position="318"/>
        <end position="333"/>
    </location>
</feature>
<dbReference type="EMBL" id="JNVN01001994">
    <property type="protein sequence ID" value="KHJ32554.1"/>
    <property type="molecule type" value="Genomic_DNA"/>
</dbReference>
<dbReference type="STRING" id="52586.A0A0B1P7A0"/>
<feature type="compositionally biased region" description="Polar residues" evidence="1">
    <location>
        <begin position="342"/>
        <end position="374"/>
    </location>
</feature>
<protein>
    <submittedName>
        <fullName evidence="2">Uncharacterized protein</fullName>
    </submittedName>
</protein>
<feature type="compositionally biased region" description="Low complexity" evidence="1">
    <location>
        <begin position="246"/>
        <end position="265"/>
    </location>
</feature>
<sequence>MAVVQNLKAIFERSNESISPDRGRSGASSASGIETPTRPLSKIRTSFVSVERIGNRSISKERRILIRSSSTNECENPNFLDIYNNNKKITTGESNLNFKSSIGQRNAASIMKDEEKQIDLKRANDSSVISISKDSNKINAIQGDKISKLNASPLSLKNTTLSNSSKGASQRNPATPTSRNIDIRGNEVKSIQKSTNSKTGSYSSIRSKPENTPAHSKNHNQETSQLVRVKRLTPKSPTRPVKLPPSLTTHTASSSSKTANAVSSTFSQPSLRRVSSNFQQSISSQRRMSIASNISLMPKYQVKKNHSDSRTHLDSSKKTLTQSTLPQSATTELSFLARMTRPTASSSSKTTDKLPTSKKNSMNTRPTTKNASKTTSHKSEPKKNTSAMKRDKKPDIPTAKNINVSTSKMSKKKTLQSTSNSTTAEHKNKSSSSKIALNDKESGDPFTSFEPNGCNNKMDDEKSLDVPVNQPKESPKKSVQEFLTNTSSLNTDPIDDFKEAIVFKGNVSGTEAENPTSLGESDLDLSNCKEAIVFKSNVSGTEAENPTSLGESDLDLSNCKEAIVFKSNVSGTEAENPTSLGENDLDSFNCKEAGEMEDQNSGDSTVNKTLLDYEKV</sequence>